<dbReference type="Proteomes" id="UP000286931">
    <property type="component" value="Unassembled WGS sequence"/>
</dbReference>
<comment type="caution">
    <text evidence="1">The sequence shown here is derived from an EMBL/GenBank/DDBJ whole genome shotgun (WGS) entry which is preliminary data.</text>
</comment>
<dbReference type="EMBL" id="BIFH01000028">
    <property type="protein sequence ID" value="GCD98507.1"/>
    <property type="molecule type" value="Genomic_DNA"/>
</dbReference>
<protein>
    <submittedName>
        <fullName evidence="1">Uncharacterized protein</fullName>
    </submittedName>
</protein>
<dbReference type="AlphaFoldDB" id="A0A401YV82"/>
<name>A0A401YV82_9ACTN</name>
<reference evidence="1 2" key="1">
    <citation type="submission" date="2018-12" db="EMBL/GenBank/DDBJ databases">
        <title>Draft genome sequence of Embleya hyalina NBRC 13850T.</title>
        <authorList>
            <person name="Komaki H."/>
            <person name="Hosoyama A."/>
            <person name="Kimura A."/>
            <person name="Ichikawa N."/>
            <person name="Tamura T."/>
        </authorList>
    </citation>
    <scope>NUCLEOTIDE SEQUENCE [LARGE SCALE GENOMIC DNA]</scope>
    <source>
        <strain evidence="1 2">NBRC 13850</strain>
    </source>
</reference>
<keyword evidence="2" id="KW-1185">Reference proteome</keyword>
<proteinExistence type="predicted"/>
<evidence type="ECO:0000313" key="2">
    <source>
        <dbReference type="Proteomes" id="UP000286931"/>
    </source>
</evidence>
<organism evidence="1 2">
    <name type="scientific">Embleya hyalina</name>
    <dbReference type="NCBI Taxonomy" id="516124"/>
    <lineage>
        <taxon>Bacteria</taxon>
        <taxon>Bacillati</taxon>
        <taxon>Actinomycetota</taxon>
        <taxon>Actinomycetes</taxon>
        <taxon>Kitasatosporales</taxon>
        <taxon>Streptomycetaceae</taxon>
        <taxon>Embleya</taxon>
    </lineage>
</organism>
<evidence type="ECO:0000313" key="1">
    <source>
        <dbReference type="EMBL" id="GCD98507.1"/>
    </source>
</evidence>
<gene>
    <name evidence="1" type="ORF">EHYA_06214</name>
</gene>
<sequence>MAARTSAFEPVREPLCQAPTARFGAVSGVSAGVSRMRRVPCTSCAPCMSCMSCVPYVSCVSVESRPVSALDGGLCGHRCGAGEDSCGVIYGRGRGPAPLHMQLHGCHSQGWIRAPGGFRRGRSEKSGRSSAVTSSDRVAPAHGRFVPCDLRFFVRRGIVVGGSDGVRGRLRGVGATGRAFAFLGFPWRFGNSGGSFRSVERSGSTVVARGREGTTIKEPNMVVDLSAGELSDDLRRFPRTVFPAFRSGKALGMRGRRPAGSGRAPRSRP</sequence>
<accession>A0A401YV82</accession>